<dbReference type="OrthoDB" id="10434853at2759"/>
<organism evidence="1 2">
    <name type="scientific">Armillaria gallica</name>
    <name type="common">Bulbous honey fungus</name>
    <name type="synonym">Armillaria bulbosa</name>
    <dbReference type="NCBI Taxonomy" id="47427"/>
    <lineage>
        <taxon>Eukaryota</taxon>
        <taxon>Fungi</taxon>
        <taxon>Dikarya</taxon>
        <taxon>Basidiomycota</taxon>
        <taxon>Agaricomycotina</taxon>
        <taxon>Agaricomycetes</taxon>
        <taxon>Agaricomycetidae</taxon>
        <taxon>Agaricales</taxon>
        <taxon>Marasmiineae</taxon>
        <taxon>Physalacriaceae</taxon>
        <taxon>Armillaria</taxon>
    </lineage>
</organism>
<name>A0A2H3EDT0_ARMGA</name>
<evidence type="ECO:0000313" key="2">
    <source>
        <dbReference type="Proteomes" id="UP000217790"/>
    </source>
</evidence>
<accession>A0A2H3EDT0</accession>
<proteinExistence type="predicted"/>
<gene>
    <name evidence="1" type="ORF">ARMGADRAFT_1161916</name>
</gene>
<evidence type="ECO:0000313" key="1">
    <source>
        <dbReference type="EMBL" id="PBK98593.1"/>
    </source>
</evidence>
<reference evidence="2" key="1">
    <citation type="journal article" date="2017" name="Nat. Ecol. Evol.">
        <title>Genome expansion and lineage-specific genetic innovations in the forest pathogenic fungi Armillaria.</title>
        <authorList>
            <person name="Sipos G."/>
            <person name="Prasanna A.N."/>
            <person name="Walter M.C."/>
            <person name="O'Connor E."/>
            <person name="Balint B."/>
            <person name="Krizsan K."/>
            <person name="Kiss B."/>
            <person name="Hess J."/>
            <person name="Varga T."/>
            <person name="Slot J."/>
            <person name="Riley R."/>
            <person name="Boka B."/>
            <person name="Rigling D."/>
            <person name="Barry K."/>
            <person name="Lee J."/>
            <person name="Mihaltcheva S."/>
            <person name="LaButti K."/>
            <person name="Lipzen A."/>
            <person name="Waldron R."/>
            <person name="Moloney N.M."/>
            <person name="Sperisen C."/>
            <person name="Kredics L."/>
            <person name="Vagvoelgyi C."/>
            <person name="Patrignani A."/>
            <person name="Fitzpatrick D."/>
            <person name="Nagy I."/>
            <person name="Doyle S."/>
            <person name="Anderson J.B."/>
            <person name="Grigoriev I.V."/>
            <person name="Gueldener U."/>
            <person name="Muensterkoetter M."/>
            <person name="Nagy L.G."/>
        </authorList>
    </citation>
    <scope>NUCLEOTIDE SEQUENCE [LARGE SCALE GENOMIC DNA]</scope>
    <source>
        <strain evidence="2">Ar21-2</strain>
    </source>
</reference>
<dbReference type="AlphaFoldDB" id="A0A2H3EDT0"/>
<dbReference type="EMBL" id="KZ293648">
    <property type="protein sequence ID" value="PBK98593.1"/>
    <property type="molecule type" value="Genomic_DNA"/>
</dbReference>
<dbReference type="Proteomes" id="UP000217790">
    <property type="component" value="Unassembled WGS sequence"/>
</dbReference>
<sequence length="318" mass="36234">MTTLPPELVEIIVHDIRNSEMPSFVRKSSMTTCPRIKRTWNTVHMVPIASQDIYITNLGACLLSMRHIPGRKIYHLLRLYPPAYPYHYLLRVHGKAVYRYLVDLPKIRGFEALFKNVRCISFQIVWMGMEKDIIPVLSLHGIPVRVPYKWFSPSTASPHHYSGKTRMRIDISVKDQVFWGTNTTYWLHTTPKVRNVGVPRYLFTTEVPESHREAEYQSALVDGFQVATQYGTQIQVSCQSLLRLGMQTPAVIFARSESLYQEAYTLKVDPPREEEFALKECYASSMTHGGTSQLANAGDAKTLVIPLANTSAVTLDQV</sequence>
<dbReference type="InParanoid" id="A0A2H3EDT0"/>
<keyword evidence="2" id="KW-1185">Reference proteome</keyword>
<protein>
    <submittedName>
        <fullName evidence="1">Uncharacterized protein</fullName>
    </submittedName>
</protein>